<proteinExistence type="predicted"/>
<reference evidence="2" key="2">
    <citation type="submission" date="2015-01" db="EMBL/GenBank/DDBJ databases">
        <title>Evolutionary Origins and Diversification of the Mycorrhizal Mutualists.</title>
        <authorList>
            <consortium name="DOE Joint Genome Institute"/>
            <consortium name="Mycorrhizal Genomics Consortium"/>
            <person name="Kohler A."/>
            <person name="Kuo A."/>
            <person name="Nagy L.G."/>
            <person name="Floudas D."/>
            <person name="Copeland A."/>
            <person name="Barry K.W."/>
            <person name="Cichocki N."/>
            <person name="Veneault-Fourrey C."/>
            <person name="LaButti K."/>
            <person name="Lindquist E.A."/>
            <person name="Lipzen A."/>
            <person name="Lundell T."/>
            <person name="Morin E."/>
            <person name="Murat C."/>
            <person name="Riley R."/>
            <person name="Ohm R."/>
            <person name="Sun H."/>
            <person name="Tunlid A."/>
            <person name="Henrissat B."/>
            <person name="Grigoriev I.V."/>
            <person name="Hibbett D.S."/>
            <person name="Martin F."/>
        </authorList>
    </citation>
    <scope>NUCLEOTIDE SEQUENCE [LARGE SCALE GENOMIC DNA]</scope>
    <source>
        <strain evidence="2">Marx 270</strain>
    </source>
</reference>
<gene>
    <name evidence="1" type="ORF">M404DRAFT_502777</name>
</gene>
<dbReference type="AlphaFoldDB" id="A0A0C3PD97"/>
<dbReference type="Proteomes" id="UP000054217">
    <property type="component" value="Unassembled WGS sequence"/>
</dbReference>
<name>A0A0C3PD97_PISTI</name>
<dbReference type="InParanoid" id="A0A0C3PD97"/>
<evidence type="ECO:0000313" key="2">
    <source>
        <dbReference type="Proteomes" id="UP000054217"/>
    </source>
</evidence>
<dbReference type="HOGENOM" id="CLU_1750438_0_0_1"/>
<evidence type="ECO:0000313" key="1">
    <source>
        <dbReference type="EMBL" id="KIO05744.1"/>
    </source>
</evidence>
<organism evidence="1 2">
    <name type="scientific">Pisolithus tinctorius Marx 270</name>
    <dbReference type="NCBI Taxonomy" id="870435"/>
    <lineage>
        <taxon>Eukaryota</taxon>
        <taxon>Fungi</taxon>
        <taxon>Dikarya</taxon>
        <taxon>Basidiomycota</taxon>
        <taxon>Agaricomycotina</taxon>
        <taxon>Agaricomycetes</taxon>
        <taxon>Agaricomycetidae</taxon>
        <taxon>Boletales</taxon>
        <taxon>Sclerodermatineae</taxon>
        <taxon>Pisolithaceae</taxon>
        <taxon>Pisolithus</taxon>
    </lineage>
</organism>
<reference evidence="1 2" key="1">
    <citation type="submission" date="2014-04" db="EMBL/GenBank/DDBJ databases">
        <authorList>
            <consortium name="DOE Joint Genome Institute"/>
            <person name="Kuo A."/>
            <person name="Kohler A."/>
            <person name="Costa M.D."/>
            <person name="Nagy L.G."/>
            <person name="Floudas D."/>
            <person name="Copeland A."/>
            <person name="Barry K.W."/>
            <person name="Cichocki N."/>
            <person name="Veneault-Fourrey C."/>
            <person name="LaButti K."/>
            <person name="Lindquist E.A."/>
            <person name="Lipzen A."/>
            <person name="Lundell T."/>
            <person name="Morin E."/>
            <person name="Murat C."/>
            <person name="Sun H."/>
            <person name="Tunlid A."/>
            <person name="Henrissat B."/>
            <person name="Grigoriev I.V."/>
            <person name="Hibbett D.S."/>
            <person name="Martin F."/>
            <person name="Nordberg H.P."/>
            <person name="Cantor M.N."/>
            <person name="Hua S.X."/>
        </authorList>
    </citation>
    <scope>NUCLEOTIDE SEQUENCE [LARGE SCALE GENOMIC DNA]</scope>
    <source>
        <strain evidence="1 2">Marx 270</strain>
    </source>
</reference>
<protein>
    <submittedName>
        <fullName evidence="1">Uncharacterized protein</fullName>
    </submittedName>
</protein>
<keyword evidence="2" id="KW-1185">Reference proteome</keyword>
<accession>A0A0C3PD97</accession>
<dbReference type="EMBL" id="KN831965">
    <property type="protein sequence ID" value="KIO05744.1"/>
    <property type="molecule type" value="Genomic_DNA"/>
</dbReference>
<sequence length="149" mass="16305">MGLLAPQFLGKLMDGSSPGLRCAKLLPCGAKPPDFVAWPHHRDINARVINMNYLMFALSTLHMVSWLGKPRSSSSAFLAKPDVRVQSNLETWKFVEAAATPTSSREVHSLTRTSGLLNSKCRLHRKRAIAEQALLLAAPITPGIPHSLL</sequence>